<keyword evidence="3" id="KW-1003">Cell membrane</keyword>
<feature type="transmembrane region" description="Helical" evidence="8">
    <location>
        <begin position="99"/>
        <end position="118"/>
    </location>
</feature>
<evidence type="ECO:0000313" key="10">
    <source>
        <dbReference type="Proteomes" id="UP000006055"/>
    </source>
</evidence>
<keyword evidence="4 8" id="KW-0812">Transmembrane</keyword>
<dbReference type="InterPro" id="IPR007227">
    <property type="entry name" value="Cell_shape_determining_MreD"/>
</dbReference>
<evidence type="ECO:0000256" key="6">
    <source>
        <dbReference type="ARBA" id="ARBA00022989"/>
    </source>
</evidence>
<keyword evidence="6 8" id="KW-1133">Transmembrane helix</keyword>
<dbReference type="GO" id="GO:0005886">
    <property type="term" value="C:plasma membrane"/>
    <property type="evidence" value="ECO:0007669"/>
    <property type="project" value="UniProtKB-SubCell"/>
</dbReference>
<evidence type="ECO:0000256" key="5">
    <source>
        <dbReference type="ARBA" id="ARBA00022960"/>
    </source>
</evidence>
<keyword evidence="5" id="KW-0133">Cell shape</keyword>
<evidence type="ECO:0000256" key="8">
    <source>
        <dbReference type="SAM" id="Phobius"/>
    </source>
</evidence>
<feature type="transmembrane region" description="Helical" evidence="8">
    <location>
        <begin position="130"/>
        <end position="152"/>
    </location>
</feature>
<evidence type="ECO:0000256" key="7">
    <source>
        <dbReference type="ARBA" id="ARBA00023136"/>
    </source>
</evidence>
<organism evidence="9 10">
    <name type="scientific">Desulfomonile tiedjei (strain ATCC 49306 / DSM 6799 / DCB-1)</name>
    <dbReference type="NCBI Taxonomy" id="706587"/>
    <lineage>
        <taxon>Bacteria</taxon>
        <taxon>Pseudomonadati</taxon>
        <taxon>Thermodesulfobacteriota</taxon>
        <taxon>Desulfomonilia</taxon>
        <taxon>Desulfomonilales</taxon>
        <taxon>Desulfomonilaceae</taxon>
        <taxon>Desulfomonile</taxon>
    </lineage>
</organism>
<comment type="similarity">
    <text evidence="2">Belongs to the MreD family.</text>
</comment>
<feature type="transmembrane region" description="Helical" evidence="8">
    <location>
        <begin position="34"/>
        <end position="56"/>
    </location>
</feature>
<evidence type="ECO:0000256" key="3">
    <source>
        <dbReference type="ARBA" id="ARBA00022475"/>
    </source>
</evidence>
<dbReference type="KEGG" id="dti:Desti_3715"/>
<dbReference type="OrthoDB" id="5396846at2"/>
<sequence length="166" mass="18141">MREVVFCLILIFSALIVQTTVMMFFIPPEYRPDLMLIVIVWCGYRLSFITGAPAAFGTGLLVDLFSGSPTGLFSTMYCLFILLLGYLDSRFHLDSIPAKAVMILGATLVTGFMVFALRRASAPVEFGAHALEWITIRSIITAGIAVPVLSFLDTAWSGYSRLVGAS</sequence>
<feature type="transmembrane region" description="Helical" evidence="8">
    <location>
        <begin position="68"/>
        <end position="87"/>
    </location>
</feature>
<dbReference type="STRING" id="706587.Desti_3715"/>
<dbReference type="RefSeq" id="WP_014811488.1">
    <property type="nucleotide sequence ID" value="NC_018025.1"/>
</dbReference>
<keyword evidence="7 8" id="KW-0472">Membrane</keyword>
<keyword evidence="10" id="KW-1185">Reference proteome</keyword>
<gene>
    <name evidence="9" type="ordered locus">Desti_3715</name>
</gene>
<evidence type="ECO:0000313" key="9">
    <source>
        <dbReference type="EMBL" id="AFM26360.1"/>
    </source>
</evidence>
<dbReference type="HOGENOM" id="CLU_1600086_0_0_7"/>
<evidence type="ECO:0000256" key="1">
    <source>
        <dbReference type="ARBA" id="ARBA00004651"/>
    </source>
</evidence>
<name>I4C9W9_DESTA</name>
<protein>
    <submittedName>
        <fullName evidence="9">Rod shape-determining protein MreD</fullName>
    </submittedName>
</protein>
<dbReference type="Pfam" id="PF04093">
    <property type="entry name" value="MreD"/>
    <property type="match status" value="1"/>
</dbReference>
<accession>I4C9W9</accession>
<dbReference type="EMBL" id="CP003360">
    <property type="protein sequence ID" value="AFM26360.1"/>
    <property type="molecule type" value="Genomic_DNA"/>
</dbReference>
<feature type="transmembrane region" description="Helical" evidence="8">
    <location>
        <begin position="6"/>
        <end position="27"/>
    </location>
</feature>
<evidence type="ECO:0000256" key="2">
    <source>
        <dbReference type="ARBA" id="ARBA00007776"/>
    </source>
</evidence>
<dbReference type="NCBIfam" id="TIGR03426">
    <property type="entry name" value="shape_MreD"/>
    <property type="match status" value="1"/>
</dbReference>
<evidence type="ECO:0000256" key="4">
    <source>
        <dbReference type="ARBA" id="ARBA00022692"/>
    </source>
</evidence>
<reference evidence="10" key="1">
    <citation type="submission" date="2012-06" db="EMBL/GenBank/DDBJ databases">
        <title>Complete sequence of chromosome of Desulfomonile tiedjei DSM 6799.</title>
        <authorList>
            <person name="Lucas S."/>
            <person name="Copeland A."/>
            <person name="Lapidus A."/>
            <person name="Glavina del Rio T."/>
            <person name="Dalin E."/>
            <person name="Tice H."/>
            <person name="Bruce D."/>
            <person name="Goodwin L."/>
            <person name="Pitluck S."/>
            <person name="Peters L."/>
            <person name="Ovchinnikova G."/>
            <person name="Zeytun A."/>
            <person name="Lu M."/>
            <person name="Kyrpides N."/>
            <person name="Mavromatis K."/>
            <person name="Ivanova N."/>
            <person name="Brettin T."/>
            <person name="Detter J.C."/>
            <person name="Han C."/>
            <person name="Larimer F."/>
            <person name="Land M."/>
            <person name="Hauser L."/>
            <person name="Markowitz V."/>
            <person name="Cheng J.-F."/>
            <person name="Hugenholtz P."/>
            <person name="Woyke T."/>
            <person name="Wu D."/>
            <person name="Spring S."/>
            <person name="Schroeder M."/>
            <person name="Brambilla E."/>
            <person name="Klenk H.-P."/>
            <person name="Eisen J.A."/>
        </authorList>
    </citation>
    <scope>NUCLEOTIDE SEQUENCE [LARGE SCALE GENOMIC DNA]</scope>
    <source>
        <strain evidence="10">ATCC 49306 / DSM 6799 / DCB-1</strain>
    </source>
</reference>
<dbReference type="Proteomes" id="UP000006055">
    <property type="component" value="Chromosome"/>
</dbReference>
<comment type="subcellular location">
    <subcellularLocation>
        <location evidence="1">Cell membrane</location>
        <topology evidence="1">Multi-pass membrane protein</topology>
    </subcellularLocation>
</comment>
<dbReference type="GO" id="GO:0008360">
    <property type="term" value="P:regulation of cell shape"/>
    <property type="evidence" value="ECO:0007669"/>
    <property type="project" value="UniProtKB-KW"/>
</dbReference>
<proteinExistence type="inferred from homology"/>
<dbReference type="AlphaFoldDB" id="I4C9W9"/>